<protein>
    <submittedName>
        <fullName evidence="12">Uncharacterized protein</fullName>
    </submittedName>
</protein>
<dbReference type="PANTHER" id="PTHR11733">
    <property type="entry name" value="ZINC METALLOPROTEASE FAMILY M13 NEPRILYSIN-RELATED"/>
    <property type="match status" value="1"/>
</dbReference>
<dbReference type="InterPro" id="IPR024079">
    <property type="entry name" value="MetalloPept_cat_dom_sf"/>
</dbReference>
<evidence type="ECO:0000256" key="2">
    <source>
        <dbReference type="ARBA" id="ARBA00004401"/>
    </source>
</evidence>
<sequence>MSKSHKLLLVGSIGVLCILPIINGASLTSPVGPTHKCIDKDCQIGRLEKAAEILENRDENVKPCDNFFKYACGNWKETPWTSLELWSAMRDAMMDYTIQETTGEEKSKAHKLIHDFYTTCMDENARGDEALELFKNFVLDYWPTTAGDKFKEADFDWMDWMGHAKQAGLRNTPFIDFEPEAKPRDSQKMHHMLHLPTNMFKFKANAVDEDYNDHYSDYMIVAARLLGVSDEASEKELAPVYEFEKKLYAATLKPNPGEMEDMSIEDMQKEFPGIDWAKFVEKMLTPFVDPGHKTIITVENPAALKEFIKLMNETPKRIQASYAIWKGFQFAMPFLTEEFKEVHRHFLKQIDFTEMPREEFCELMTKEYVRYGIEDWILEQFPSSKELIEKMFSMLKTKMIEMAQESKVLTDDEKNKAAEILNALNYTIGRSKKFSDKNELDAFYADATVDKENFLKSLMNMNAFLMKKENSQKLLEELMEDTATPGHDFGLPNNHGNHLYIPITMIPSPIFNEDHPLYVNFGAAGSHMAREMFNSVAELGKTWTEQKENPNDQMKCFQNLNQGIDDPMLKEAFVEGIMDHVIAQFFGFRAAYYAYKQLTVDVGPELGLPDLPYTADQLFWLSFANSFCNYRPETEKLPTPIKNGNIIDYSMMTIMKNVPEISEAFECPAGSNMNPAEKCTWW</sequence>
<keyword evidence="6" id="KW-0378">Hydrolase</keyword>
<dbReference type="InterPro" id="IPR018497">
    <property type="entry name" value="Peptidase_M13_C"/>
</dbReference>
<dbReference type="AlphaFoldDB" id="A0AAV7INH3"/>
<evidence type="ECO:0000313" key="12">
    <source>
        <dbReference type="EMBL" id="KAH0555148.1"/>
    </source>
</evidence>
<evidence type="ECO:0000259" key="11">
    <source>
        <dbReference type="Pfam" id="PF05649"/>
    </source>
</evidence>
<evidence type="ECO:0000256" key="5">
    <source>
        <dbReference type="ARBA" id="ARBA00022723"/>
    </source>
</evidence>
<feature type="signal peptide" evidence="9">
    <location>
        <begin position="1"/>
        <end position="24"/>
    </location>
</feature>
<dbReference type="InterPro" id="IPR008753">
    <property type="entry name" value="Peptidase_M13_N"/>
</dbReference>
<keyword evidence="13" id="KW-1185">Reference proteome</keyword>
<comment type="similarity">
    <text evidence="3">Belongs to the peptidase M13 family.</text>
</comment>
<gene>
    <name evidence="12" type="ORF">KQX54_015558</name>
</gene>
<dbReference type="GO" id="GO:0016485">
    <property type="term" value="P:protein processing"/>
    <property type="evidence" value="ECO:0007669"/>
    <property type="project" value="TreeGrafter"/>
</dbReference>
<evidence type="ECO:0000256" key="7">
    <source>
        <dbReference type="ARBA" id="ARBA00022833"/>
    </source>
</evidence>
<dbReference type="InterPro" id="IPR000718">
    <property type="entry name" value="Peptidase_M13"/>
</dbReference>
<evidence type="ECO:0000313" key="13">
    <source>
        <dbReference type="Proteomes" id="UP000826195"/>
    </source>
</evidence>
<keyword evidence="8" id="KW-0482">Metalloprotease</keyword>
<comment type="subcellular location">
    <subcellularLocation>
        <location evidence="2">Cell membrane</location>
        <topology evidence="2">Single-pass type II membrane protein</topology>
    </subcellularLocation>
</comment>
<proteinExistence type="inferred from homology"/>
<dbReference type="CDD" id="cd08662">
    <property type="entry name" value="M13"/>
    <property type="match status" value="1"/>
</dbReference>
<dbReference type="PANTHER" id="PTHR11733:SF240">
    <property type="entry name" value="GH14155P-RELATED"/>
    <property type="match status" value="1"/>
</dbReference>
<evidence type="ECO:0000256" key="6">
    <source>
        <dbReference type="ARBA" id="ARBA00022801"/>
    </source>
</evidence>
<evidence type="ECO:0000259" key="10">
    <source>
        <dbReference type="Pfam" id="PF01431"/>
    </source>
</evidence>
<organism evidence="12 13">
    <name type="scientific">Cotesia glomerata</name>
    <name type="common">Lepidopteran parasitic wasp</name>
    <name type="synonym">Apanteles glomeratus</name>
    <dbReference type="NCBI Taxonomy" id="32391"/>
    <lineage>
        <taxon>Eukaryota</taxon>
        <taxon>Metazoa</taxon>
        <taxon>Ecdysozoa</taxon>
        <taxon>Arthropoda</taxon>
        <taxon>Hexapoda</taxon>
        <taxon>Insecta</taxon>
        <taxon>Pterygota</taxon>
        <taxon>Neoptera</taxon>
        <taxon>Endopterygota</taxon>
        <taxon>Hymenoptera</taxon>
        <taxon>Apocrita</taxon>
        <taxon>Ichneumonoidea</taxon>
        <taxon>Braconidae</taxon>
        <taxon>Microgastrinae</taxon>
        <taxon>Cotesia</taxon>
    </lineage>
</organism>
<keyword evidence="4" id="KW-0645">Protease</keyword>
<dbReference type="Gene3D" id="3.40.390.10">
    <property type="entry name" value="Collagenase (Catalytic Domain)"/>
    <property type="match status" value="1"/>
</dbReference>
<comment type="caution">
    <text evidence="12">The sequence shown here is derived from an EMBL/GenBank/DDBJ whole genome shotgun (WGS) entry which is preliminary data.</text>
</comment>
<evidence type="ECO:0000256" key="8">
    <source>
        <dbReference type="ARBA" id="ARBA00023049"/>
    </source>
</evidence>
<dbReference type="PROSITE" id="PS51885">
    <property type="entry name" value="NEPRILYSIN"/>
    <property type="match status" value="1"/>
</dbReference>
<dbReference type="Proteomes" id="UP000826195">
    <property type="component" value="Unassembled WGS sequence"/>
</dbReference>
<evidence type="ECO:0000256" key="9">
    <source>
        <dbReference type="SAM" id="SignalP"/>
    </source>
</evidence>
<accession>A0AAV7INH3</accession>
<dbReference type="GO" id="GO:0046872">
    <property type="term" value="F:metal ion binding"/>
    <property type="evidence" value="ECO:0007669"/>
    <property type="project" value="UniProtKB-KW"/>
</dbReference>
<dbReference type="GO" id="GO:0004222">
    <property type="term" value="F:metalloendopeptidase activity"/>
    <property type="evidence" value="ECO:0007669"/>
    <property type="project" value="InterPro"/>
</dbReference>
<dbReference type="SUPFAM" id="SSF55486">
    <property type="entry name" value="Metalloproteases ('zincins'), catalytic domain"/>
    <property type="match status" value="1"/>
</dbReference>
<feature type="domain" description="Peptidase M13 N-terminal" evidence="11">
    <location>
        <begin position="63"/>
        <end position="429"/>
    </location>
</feature>
<dbReference type="Gene3D" id="1.10.1380.10">
    <property type="entry name" value="Neutral endopeptidase , domain2"/>
    <property type="match status" value="1"/>
</dbReference>
<dbReference type="InterPro" id="IPR042089">
    <property type="entry name" value="Peptidase_M13_dom_2"/>
</dbReference>
<dbReference type="Pfam" id="PF05649">
    <property type="entry name" value="Peptidase_M13_N"/>
    <property type="match status" value="1"/>
</dbReference>
<keyword evidence="7" id="KW-0862">Zinc</keyword>
<dbReference type="EMBL" id="JAHXZJ010001119">
    <property type="protein sequence ID" value="KAH0555148.1"/>
    <property type="molecule type" value="Genomic_DNA"/>
</dbReference>
<feature type="chain" id="PRO_5043529586" evidence="9">
    <location>
        <begin position="25"/>
        <end position="682"/>
    </location>
</feature>
<feature type="domain" description="Peptidase M13 C-terminal" evidence="10">
    <location>
        <begin position="496"/>
        <end position="679"/>
    </location>
</feature>
<keyword evidence="9" id="KW-0732">Signal</keyword>
<name>A0AAV7INH3_COTGL</name>
<evidence type="ECO:0000256" key="1">
    <source>
        <dbReference type="ARBA" id="ARBA00001947"/>
    </source>
</evidence>
<dbReference type="Pfam" id="PF01431">
    <property type="entry name" value="Peptidase_M13"/>
    <property type="match status" value="1"/>
</dbReference>
<reference evidence="12 13" key="1">
    <citation type="journal article" date="2021" name="J. Hered.">
        <title>A chromosome-level genome assembly of the parasitoid wasp, Cotesia glomerata (Hymenoptera: Braconidae).</title>
        <authorList>
            <person name="Pinto B.J."/>
            <person name="Weis J.J."/>
            <person name="Gamble T."/>
            <person name="Ode P.J."/>
            <person name="Paul R."/>
            <person name="Zaspel J.M."/>
        </authorList>
    </citation>
    <scope>NUCLEOTIDE SEQUENCE [LARGE SCALE GENOMIC DNA]</scope>
    <source>
        <strain evidence="12">CgM1</strain>
    </source>
</reference>
<dbReference type="GO" id="GO:0005886">
    <property type="term" value="C:plasma membrane"/>
    <property type="evidence" value="ECO:0007669"/>
    <property type="project" value="UniProtKB-SubCell"/>
</dbReference>
<evidence type="ECO:0000256" key="3">
    <source>
        <dbReference type="ARBA" id="ARBA00007357"/>
    </source>
</evidence>
<keyword evidence="5" id="KW-0479">Metal-binding</keyword>
<evidence type="ECO:0000256" key="4">
    <source>
        <dbReference type="ARBA" id="ARBA00022670"/>
    </source>
</evidence>
<comment type="cofactor">
    <cofactor evidence="1">
        <name>Zn(2+)</name>
        <dbReference type="ChEBI" id="CHEBI:29105"/>
    </cofactor>
</comment>